<evidence type="ECO:0000259" key="7">
    <source>
        <dbReference type="Pfam" id="PF00955"/>
    </source>
</evidence>
<feature type="transmembrane region" description="Helical" evidence="6">
    <location>
        <begin position="891"/>
        <end position="917"/>
    </location>
</feature>
<feature type="transmembrane region" description="Helical" evidence="6">
    <location>
        <begin position="1184"/>
        <end position="1205"/>
    </location>
</feature>
<comment type="caution">
    <text evidence="8">The sequence shown here is derived from an EMBL/GenBank/DDBJ whole genome shotgun (WGS) entry which is preliminary data.</text>
</comment>
<evidence type="ECO:0000256" key="3">
    <source>
        <dbReference type="ARBA" id="ARBA00022989"/>
    </source>
</evidence>
<feature type="compositionally biased region" description="Basic and acidic residues" evidence="5">
    <location>
        <begin position="141"/>
        <end position="158"/>
    </location>
</feature>
<feature type="compositionally biased region" description="Basic and acidic residues" evidence="5">
    <location>
        <begin position="657"/>
        <end position="691"/>
    </location>
</feature>
<dbReference type="SUPFAM" id="SSF53474">
    <property type="entry name" value="alpha/beta-Hydrolases"/>
    <property type="match status" value="1"/>
</dbReference>
<sequence length="1232" mass="135467">MATPAQMDEKAQSRALAAQLAETATPAQLAEKANQQQGLESMATPAQLTEKAECERMPYGDMATPAQLAEKADRGRLPYVEEMATPAQLAEKGQDAVVSPAIANAATPAQLSEKARYLRSPPPLPPRTSTAQPPPPYTSNDAERNAKISEQWRSRDPRSSSTHSLVPSESGRDGRRTLLLVFIHGFMGTETSFQSFPAHVHNLLTITLAETHIVHTKIYPRYKSRKVIEFARDDFSTWLEPHENHYTEVVLLGHSMGGILGAEVALQKPQSAIESRPLRHKILGTINFDTPFLGMHPGVISSGLSSLFRPAPDPSGSKSTQSSITGTNTPSAASQASASSSSYAPSIAGSNTASQYSLVQSITSPSASPPPKDPFFNPPFPNDVRLPERKGWSNLLHFINKHSDGLTNATKEYFMSHLEFGGCMADYSGLKSRYQRIRVLEDIDDLAQINSASFSGPPARVRFVNYYTASTGIPKPPKTPRGESEDRDESANGLDIAGHNLSLENSHSPAYTPRIYVDKYGDGAITPQPIQMESAAEEIEAQMENLGDNSGVEDFEEPPAMKHIDSVPIEEDGLSEPLVETNLAPLEEPIQEIKSTTSEPPLPKIPPVPTEPEPIDLSIYTDKDSRKVAEKEQNRVMKAYQQAVKDRESAIKDRQKLVEKREKKARQEQEKQLKAEEKQRLKEEKEEEKQKAKVNAENPKERKVSVAPSTKEDKPKRDKKFCMLPPKYGGERDKCWVRVYMEGVDEVGAHCGLFFPGPQYESLVGDVGSRVPGNSSITFQRTATTSQENTSFTKTHMSFGVNEVLLASVLGSVVFSVLAAQPLVIVGVTGPITVFNYWSLVMHWILAITNACNALKYVTRFSCDIFGFYVAFIYLQKGIQVLTRQGSESPFYLSIVVSLLVLVVGYLCGVIGTSPLFQHYVRVFIKDYGTPLTVVFFTGFVHIGRMKEIDLSTLPTSKAFFPTTDRGWLIHFWDIKVSEVFIAIPFAILLTILFYFDHNVSSLIAQGTEFPLRKPAGFHWDIFLLGLTTGIAGLLGIPFPNGLIPQAPFHTESLCVTKVIADPDESGANKGHVITNIDHVVEQRLSNLAQGLLTLGTMSGPLLIVLHLIPQGVLAGLFFVMGVQALEGNGITLKILFLCKDSSLTPASEPLKRIRRRSAIWIFVAIQLLGFAATFAITQTIAAVGFPIIILLLVPFRTFVLPRWFEDGELRVLDKPTASPFTMVSVGGILGE</sequence>
<dbReference type="GO" id="GO:0080139">
    <property type="term" value="F:borate efflux transmembrane transporter activity"/>
    <property type="evidence" value="ECO:0007669"/>
    <property type="project" value="TreeGrafter"/>
</dbReference>
<keyword evidence="4 6" id="KW-0472">Membrane</keyword>
<dbReference type="PANTHER" id="PTHR11453:SF82">
    <property type="entry name" value="BORON TRANSPORTER 1"/>
    <property type="match status" value="1"/>
</dbReference>
<dbReference type="InterPro" id="IPR029058">
    <property type="entry name" value="AB_hydrolase_fold"/>
</dbReference>
<dbReference type="InterPro" id="IPR003020">
    <property type="entry name" value="HCO3_transpt_euk"/>
</dbReference>
<dbReference type="Proteomes" id="UP000566819">
    <property type="component" value="Unassembled WGS sequence"/>
</dbReference>
<dbReference type="GO" id="GO:0005452">
    <property type="term" value="F:solute:inorganic anion antiporter activity"/>
    <property type="evidence" value="ECO:0007669"/>
    <property type="project" value="InterPro"/>
</dbReference>
<feature type="compositionally biased region" description="Pro residues" evidence="5">
    <location>
        <begin position="600"/>
        <end position="612"/>
    </location>
</feature>
<evidence type="ECO:0000256" key="6">
    <source>
        <dbReference type="SAM" id="Phobius"/>
    </source>
</evidence>
<gene>
    <name evidence="8" type="ORF">G7Y89_g7907</name>
</gene>
<evidence type="ECO:0000313" key="8">
    <source>
        <dbReference type="EMBL" id="KAF4630231.1"/>
    </source>
</evidence>
<dbReference type="GO" id="GO:0050801">
    <property type="term" value="P:monoatomic ion homeostasis"/>
    <property type="evidence" value="ECO:0007669"/>
    <property type="project" value="TreeGrafter"/>
</dbReference>
<keyword evidence="2 6" id="KW-0812">Transmembrane</keyword>
<feature type="compositionally biased region" description="Pro residues" evidence="5">
    <location>
        <begin position="367"/>
        <end position="381"/>
    </location>
</feature>
<feature type="domain" description="Bicarbonate transporter-like transmembrane" evidence="7">
    <location>
        <begin position="793"/>
        <end position="836"/>
    </location>
</feature>
<feature type="compositionally biased region" description="Polar residues" evidence="5">
    <location>
        <begin position="33"/>
        <end position="47"/>
    </location>
</feature>
<feature type="region of interest" description="Disordered" evidence="5">
    <location>
        <begin position="588"/>
        <end position="634"/>
    </location>
</feature>
<feature type="compositionally biased region" description="Basic and acidic residues" evidence="5">
    <location>
        <begin position="621"/>
        <end position="634"/>
    </location>
</feature>
<organism evidence="8 9">
    <name type="scientific">Cudoniella acicularis</name>
    <dbReference type="NCBI Taxonomy" id="354080"/>
    <lineage>
        <taxon>Eukaryota</taxon>
        <taxon>Fungi</taxon>
        <taxon>Dikarya</taxon>
        <taxon>Ascomycota</taxon>
        <taxon>Pezizomycotina</taxon>
        <taxon>Leotiomycetes</taxon>
        <taxon>Helotiales</taxon>
        <taxon>Tricladiaceae</taxon>
        <taxon>Cudoniella</taxon>
    </lineage>
</organism>
<evidence type="ECO:0000256" key="4">
    <source>
        <dbReference type="ARBA" id="ARBA00023136"/>
    </source>
</evidence>
<dbReference type="AlphaFoldDB" id="A0A8H4RK33"/>
<protein>
    <recommendedName>
        <fullName evidence="7">Bicarbonate transporter-like transmembrane domain-containing protein</fullName>
    </recommendedName>
</protein>
<feature type="domain" description="Bicarbonate transporter-like transmembrane" evidence="7">
    <location>
        <begin position="891"/>
        <end position="1216"/>
    </location>
</feature>
<evidence type="ECO:0000256" key="5">
    <source>
        <dbReference type="SAM" id="MobiDB-lite"/>
    </source>
</evidence>
<dbReference type="GO" id="GO:0005886">
    <property type="term" value="C:plasma membrane"/>
    <property type="evidence" value="ECO:0007669"/>
    <property type="project" value="TreeGrafter"/>
</dbReference>
<feature type="transmembrane region" description="Helical" evidence="6">
    <location>
        <begin position="861"/>
        <end position="879"/>
    </location>
</feature>
<accession>A0A8H4RK33</accession>
<dbReference type="Pfam" id="PF00955">
    <property type="entry name" value="HCO3_cotransp"/>
    <property type="match status" value="2"/>
</dbReference>
<feature type="region of interest" description="Disordered" evidence="5">
    <location>
        <begin position="306"/>
        <end position="344"/>
    </location>
</feature>
<feature type="compositionally biased region" description="Polar residues" evidence="5">
    <location>
        <begin position="316"/>
        <end position="330"/>
    </location>
</feature>
<feature type="compositionally biased region" description="Pro residues" evidence="5">
    <location>
        <begin position="120"/>
        <end position="137"/>
    </location>
</feature>
<dbReference type="GO" id="GO:0000324">
    <property type="term" value="C:fungal-type vacuole"/>
    <property type="evidence" value="ECO:0007669"/>
    <property type="project" value="TreeGrafter"/>
</dbReference>
<name>A0A8H4RK33_9HELO</name>
<evidence type="ECO:0000256" key="1">
    <source>
        <dbReference type="ARBA" id="ARBA00004141"/>
    </source>
</evidence>
<feature type="compositionally biased region" description="Basic and acidic residues" evidence="5">
    <location>
        <begin position="698"/>
        <end position="716"/>
    </location>
</feature>
<dbReference type="GO" id="GO:0006820">
    <property type="term" value="P:monoatomic anion transport"/>
    <property type="evidence" value="ECO:0007669"/>
    <property type="project" value="InterPro"/>
</dbReference>
<feature type="region of interest" description="Disordered" evidence="5">
    <location>
        <begin position="361"/>
        <end position="382"/>
    </location>
</feature>
<dbReference type="OrthoDB" id="3248508at2759"/>
<keyword evidence="9" id="KW-1185">Reference proteome</keyword>
<dbReference type="Gene3D" id="3.40.50.1820">
    <property type="entry name" value="alpha/beta hydrolase"/>
    <property type="match status" value="1"/>
</dbReference>
<feature type="region of interest" description="Disordered" evidence="5">
    <location>
        <begin position="472"/>
        <end position="492"/>
    </location>
</feature>
<dbReference type="InterPro" id="IPR011531">
    <property type="entry name" value="HCO3_transpt-like_TM_dom"/>
</dbReference>
<keyword evidence="3 6" id="KW-1133">Transmembrane helix</keyword>
<feature type="transmembrane region" description="Helical" evidence="6">
    <location>
        <begin position="1158"/>
        <end position="1178"/>
    </location>
</feature>
<evidence type="ECO:0000256" key="2">
    <source>
        <dbReference type="ARBA" id="ARBA00022692"/>
    </source>
</evidence>
<feature type="region of interest" description="Disordered" evidence="5">
    <location>
        <begin position="109"/>
        <end position="171"/>
    </location>
</feature>
<dbReference type="EMBL" id="JAAMPI010000573">
    <property type="protein sequence ID" value="KAF4630231.1"/>
    <property type="molecule type" value="Genomic_DNA"/>
</dbReference>
<feature type="compositionally biased region" description="Low complexity" evidence="5">
    <location>
        <begin position="331"/>
        <end position="344"/>
    </location>
</feature>
<feature type="region of interest" description="Disordered" evidence="5">
    <location>
        <begin position="29"/>
        <end position="79"/>
    </location>
</feature>
<proteinExistence type="predicted"/>
<feature type="transmembrane region" description="Helical" evidence="6">
    <location>
        <begin position="835"/>
        <end position="854"/>
    </location>
</feature>
<dbReference type="PANTHER" id="PTHR11453">
    <property type="entry name" value="ANION EXCHANGE PROTEIN"/>
    <property type="match status" value="1"/>
</dbReference>
<feature type="region of interest" description="Disordered" evidence="5">
    <location>
        <begin position="657"/>
        <end position="719"/>
    </location>
</feature>
<reference evidence="8 9" key="1">
    <citation type="submission" date="2020-03" db="EMBL/GenBank/DDBJ databases">
        <title>Draft Genome Sequence of Cudoniella acicularis.</title>
        <authorList>
            <person name="Buettner E."/>
            <person name="Kellner H."/>
        </authorList>
    </citation>
    <scope>NUCLEOTIDE SEQUENCE [LARGE SCALE GENOMIC DNA]</scope>
    <source>
        <strain evidence="8 9">DSM 108380</strain>
    </source>
</reference>
<feature type="transmembrane region" description="Helical" evidence="6">
    <location>
        <begin position="977"/>
        <end position="996"/>
    </location>
</feature>
<feature type="transmembrane region" description="Helical" evidence="6">
    <location>
        <begin position="1016"/>
        <end position="1037"/>
    </location>
</feature>
<evidence type="ECO:0000313" key="9">
    <source>
        <dbReference type="Proteomes" id="UP000566819"/>
    </source>
</evidence>
<comment type="subcellular location">
    <subcellularLocation>
        <location evidence="1">Membrane</location>
        <topology evidence="1">Multi-pass membrane protein</topology>
    </subcellularLocation>
</comment>